<dbReference type="AlphaFoldDB" id="A0A1I6V5C6"/>
<dbReference type="InterPro" id="IPR008778">
    <property type="entry name" value="Pirin_C_dom"/>
</dbReference>
<dbReference type="InterPro" id="IPR031165">
    <property type="entry name" value="GNAT_YJDJ"/>
</dbReference>
<protein>
    <recommendedName>
        <fullName evidence="3">N-acetyltransferase domain-containing protein</fullName>
    </recommendedName>
</protein>
<dbReference type="Pfam" id="PF02678">
    <property type="entry name" value="Pirin"/>
    <property type="match status" value="1"/>
</dbReference>
<dbReference type="SUPFAM" id="SSF55729">
    <property type="entry name" value="Acyl-CoA N-acyltransferases (Nat)"/>
    <property type="match status" value="1"/>
</dbReference>
<dbReference type="InterPro" id="IPR003829">
    <property type="entry name" value="Pirin_N_dom"/>
</dbReference>
<evidence type="ECO:0000256" key="2">
    <source>
        <dbReference type="RuleBase" id="RU003457"/>
    </source>
</evidence>
<dbReference type="Proteomes" id="UP000198785">
    <property type="component" value="Unassembled WGS sequence"/>
</dbReference>
<dbReference type="PANTHER" id="PTHR13903">
    <property type="entry name" value="PIRIN-RELATED"/>
    <property type="match status" value="1"/>
</dbReference>
<dbReference type="Gene3D" id="2.60.120.10">
    <property type="entry name" value="Jelly Rolls"/>
    <property type="match status" value="2"/>
</dbReference>
<dbReference type="EMBL" id="FOZZ01000011">
    <property type="protein sequence ID" value="SFT08806.1"/>
    <property type="molecule type" value="Genomic_DNA"/>
</dbReference>
<name>A0A1I6V5C6_9SPHI</name>
<dbReference type="InterPro" id="IPR012093">
    <property type="entry name" value="Pirin"/>
</dbReference>
<dbReference type="InterPro" id="IPR011051">
    <property type="entry name" value="RmlC_Cupin_sf"/>
</dbReference>
<sequence>MQSNVGLILEEKAANIGNFMVGRLLPFRQKRSVGPFVFIDHMGPACLKEYQNLDVPPHPHIGLSTLTYLFDGAIFHRDSLGNAIEIKPGEVNWMTAGRGVVHSERTPDYLRKEDKFLHGLQIWIALPKSLEQADPSFFHISKEDIPVWQEEGVYYKLIAGTLGEHRSPVPVHSPLYFIEIKTKTAQTINIGPQLFGEVGMYVLDGTINIGPQLFGEVGMYVLDGTVNIEGNDYGSKQLLIAKNASLCRFETNGETTLYLFGGEPFEEERFMFWNFVNSDKAVIEKAKEDWRKQNTEVFPKVPGDEKEYVLLPEMKKKENIVTFHQEENQRRGKFVILENDIPAGEMTYVWAGDNKFIIDHTEAYEAFNGKGYGRQLVMKGIAYAKEKGVKILPLCPYAKKVMEGDEHLRKMIF</sequence>
<dbReference type="Pfam" id="PF05726">
    <property type="entry name" value="Pirin_C"/>
    <property type="match status" value="1"/>
</dbReference>
<dbReference type="PROSITE" id="PS51729">
    <property type="entry name" value="GNAT_YJDJ"/>
    <property type="match status" value="1"/>
</dbReference>
<dbReference type="PANTHER" id="PTHR13903:SF8">
    <property type="entry name" value="PIRIN"/>
    <property type="match status" value="1"/>
</dbReference>
<dbReference type="CDD" id="cd02909">
    <property type="entry name" value="cupin_pirin_N"/>
    <property type="match status" value="1"/>
</dbReference>
<dbReference type="STRING" id="683125.SAMN05660206_11179"/>
<dbReference type="SUPFAM" id="SSF51182">
    <property type="entry name" value="RmlC-like cupins"/>
    <property type="match status" value="2"/>
</dbReference>
<accession>A0A1I6V5C6</accession>
<comment type="similarity">
    <text evidence="1 2">Belongs to the pirin family.</text>
</comment>
<dbReference type="OrthoDB" id="321327at2"/>
<feature type="domain" description="N-acetyltransferase" evidence="3">
    <location>
        <begin position="326"/>
        <end position="413"/>
    </location>
</feature>
<dbReference type="InterPro" id="IPR014710">
    <property type="entry name" value="RmlC-like_jellyroll"/>
</dbReference>
<organism evidence="4 5">
    <name type="scientific">Sphingobacterium wenxiniae</name>
    <dbReference type="NCBI Taxonomy" id="683125"/>
    <lineage>
        <taxon>Bacteria</taxon>
        <taxon>Pseudomonadati</taxon>
        <taxon>Bacteroidota</taxon>
        <taxon>Sphingobacteriia</taxon>
        <taxon>Sphingobacteriales</taxon>
        <taxon>Sphingobacteriaceae</taxon>
        <taxon>Sphingobacterium</taxon>
    </lineage>
</organism>
<dbReference type="InterPro" id="IPR016181">
    <property type="entry name" value="Acyl_CoA_acyltransferase"/>
</dbReference>
<evidence type="ECO:0000313" key="5">
    <source>
        <dbReference type="Proteomes" id="UP000198785"/>
    </source>
</evidence>
<proteinExistence type="inferred from homology"/>
<dbReference type="Pfam" id="PF14542">
    <property type="entry name" value="Acetyltransf_CG"/>
    <property type="match status" value="1"/>
</dbReference>
<gene>
    <name evidence="4" type="ORF">SAMN05660206_11179</name>
</gene>
<evidence type="ECO:0000259" key="3">
    <source>
        <dbReference type="PROSITE" id="PS51729"/>
    </source>
</evidence>
<evidence type="ECO:0000313" key="4">
    <source>
        <dbReference type="EMBL" id="SFT08806.1"/>
    </source>
</evidence>
<dbReference type="Gene3D" id="3.40.630.30">
    <property type="match status" value="1"/>
</dbReference>
<reference evidence="4 5" key="1">
    <citation type="submission" date="2016-10" db="EMBL/GenBank/DDBJ databases">
        <authorList>
            <person name="de Groot N.N."/>
        </authorList>
    </citation>
    <scope>NUCLEOTIDE SEQUENCE [LARGE SCALE GENOMIC DNA]</scope>
    <source>
        <strain evidence="4 5">DSM 22789</strain>
    </source>
</reference>
<keyword evidence="5" id="KW-1185">Reference proteome</keyword>
<dbReference type="RefSeq" id="WP_093366927.1">
    <property type="nucleotide sequence ID" value="NZ_FOZZ01000011.1"/>
</dbReference>
<evidence type="ECO:0000256" key="1">
    <source>
        <dbReference type="ARBA" id="ARBA00008416"/>
    </source>
</evidence>